<dbReference type="PANTHER" id="PTHR47955:SF19">
    <property type="entry name" value="CYTOCHROME P450 71A9-LIKE ISOFORM X1"/>
    <property type="match status" value="1"/>
</dbReference>
<feature type="transmembrane region" description="Helical" evidence="10">
    <location>
        <begin position="299"/>
        <end position="319"/>
    </location>
</feature>
<dbReference type="PRINTS" id="PR00463">
    <property type="entry name" value="EP450I"/>
</dbReference>
<dbReference type="InterPro" id="IPR002401">
    <property type="entry name" value="Cyt_P450_E_grp-I"/>
</dbReference>
<name>A0A8F0FU89_ISATI</name>
<dbReference type="GO" id="GO:0016705">
    <property type="term" value="F:oxidoreductase activity, acting on paired donors, with incorporation or reduction of molecular oxygen"/>
    <property type="evidence" value="ECO:0007669"/>
    <property type="project" value="InterPro"/>
</dbReference>
<keyword evidence="6 8" id="KW-0408">Iron</keyword>
<dbReference type="InterPro" id="IPR017972">
    <property type="entry name" value="Cyt_P450_CS"/>
</dbReference>
<proteinExistence type="inferred from homology"/>
<dbReference type="Pfam" id="PF00067">
    <property type="entry name" value="p450"/>
    <property type="match status" value="1"/>
</dbReference>
<comment type="similarity">
    <text evidence="2 9">Belongs to the cytochrome P450 family.</text>
</comment>
<feature type="binding site" description="axial binding residue" evidence="8">
    <location>
        <position position="446"/>
    </location>
    <ligand>
        <name>heme</name>
        <dbReference type="ChEBI" id="CHEBI:30413"/>
    </ligand>
    <ligandPart>
        <name>Fe</name>
        <dbReference type="ChEBI" id="CHEBI:18248"/>
    </ligandPart>
</feature>
<evidence type="ECO:0000256" key="5">
    <source>
        <dbReference type="ARBA" id="ARBA00023002"/>
    </source>
</evidence>
<sequence>MSTFLYFLLLLLIFLVSFFIISKKLRPSKWKLPPGPKTLPIIGNLHNLTGLPHTCFRNLSQKYGPVMLIRLGFVPVVVISSREGAEEALKTQDLECCSRPETVATRMISYNFKDIGFAPYGEEWKALRKLVVVELLNMKKFQSFGYIREEENALLVKKLTESALTRSPVNLKRTLFTLVASIVCRLAFGINIHKCEFVDEHNAEDLVHKFELLVDGIAFSDFFPGVGWLIDRVSGQNKTLNNVFSELDTFFQNILDDHLKPGRTVSENPDVVDVMVGLMKKQEKDGDSFKLTTDHFKGIISDIFLAGVNTSVITLIWAMTELVRNPRVMEKVQDEIRTTLGDKKEGLTADDLNNLHYFKLVVKETFRLHPAAPLLLPRETMSQVKIQGYDIPKKSQMMINIYSIARDPKLWTNPDEFNPDRFLDSCIDYRGLNFELLPFGSGRRICPGMNMGIATVELGLLNLLYFFDWALPEGKTVKDMDLEETGSIIISKKSTLELVPLVGNLSK</sequence>
<dbReference type="GO" id="GO:0004497">
    <property type="term" value="F:monooxygenase activity"/>
    <property type="evidence" value="ECO:0007669"/>
    <property type="project" value="UniProtKB-KW"/>
</dbReference>
<dbReference type="CDD" id="cd11072">
    <property type="entry name" value="CYP71-like"/>
    <property type="match status" value="1"/>
</dbReference>
<accession>A0A8F0FU89</accession>
<keyword evidence="10" id="KW-0812">Transmembrane</keyword>
<protein>
    <submittedName>
        <fullName evidence="11">Cytochrome P450 71B7</fullName>
    </submittedName>
</protein>
<dbReference type="PRINTS" id="PR00385">
    <property type="entry name" value="P450"/>
</dbReference>
<organism evidence="11">
    <name type="scientific">Isatis tinctoria</name>
    <name type="common">Dyer's woad</name>
    <name type="synonym">Isatis indigotica</name>
    <dbReference type="NCBI Taxonomy" id="161756"/>
    <lineage>
        <taxon>Eukaryota</taxon>
        <taxon>Viridiplantae</taxon>
        <taxon>Streptophyta</taxon>
        <taxon>Embryophyta</taxon>
        <taxon>Tracheophyta</taxon>
        <taxon>Spermatophyta</taxon>
        <taxon>Magnoliopsida</taxon>
        <taxon>eudicotyledons</taxon>
        <taxon>Gunneridae</taxon>
        <taxon>Pentapetalae</taxon>
        <taxon>rosids</taxon>
        <taxon>malvids</taxon>
        <taxon>Brassicales</taxon>
        <taxon>Brassicaceae</taxon>
        <taxon>Isatideae</taxon>
        <taxon>Isatis</taxon>
    </lineage>
</organism>
<evidence type="ECO:0000313" key="11">
    <source>
        <dbReference type="EMBL" id="QWK52392.1"/>
    </source>
</evidence>
<evidence type="ECO:0000256" key="9">
    <source>
        <dbReference type="RuleBase" id="RU000461"/>
    </source>
</evidence>
<evidence type="ECO:0000256" key="1">
    <source>
        <dbReference type="ARBA" id="ARBA00001971"/>
    </source>
</evidence>
<dbReference type="AlphaFoldDB" id="A0A8F0FU89"/>
<dbReference type="PANTHER" id="PTHR47955">
    <property type="entry name" value="CYTOCHROME P450 FAMILY 71 PROTEIN"/>
    <property type="match status" value="1"/>
</dbReference>
<gene>
    <name evidence="11" type="primary">CYP71B7</name>
</gene>
<evidence type="ECO:0000256" key="8">
    <source>
        <dbReference type="PIRSR" id="PIRSR602401-1"/>
    </source>
</evidence>
<dbReference type="InterPro" id="IPR036396">
    <property type="entry name" value="Cyt_P450_sf"/>
</dbReference>
<feature type="transmembrane region" description="Helical" evidence="10">
    <location>
        <begin position="6"/>
        <end position="22"/>
    </location>
</feature>
<comment type="cofactor">
    <cofactor evidence="1 8">
        <name>heme</name>
        <dbReference type="ChEBI" id="CHEBI:30413"/>
    </cofactor>
</comment>
<dbReference type="EMBL" id="MT145849">
    <property type="protein sequence ID" value="QWK52392.1"/>
    <property type="molecule type" value="Genomic_DNA"/>
</dbReference>
<evidence type="ECO:0000256" key="6">
    <source>
        <dbReference type="ARBA" id="ARBA00023004"/>
    </source>
</evidence>
<dbReference type="FunFam" id="1.10.630.10:FF:000011">
    <property type="entry name" value="Cytochrome P450 83B1"/>
    <property type="match status" value="1"/>
</dbReference>
<keyword evidence="10" id="KW-1133">Transmembrane helix</keyword>
<evidence type="ECO:0000256" key="2">
    <source>
        <dbReference type="ARBA" id="ARBA00010617"/>
    </source>
</evidence>
<dbReference type="GO" id="GO:0005506">
    <property type="term" value="F:iron ion binding"/>
    <property type="evidence" value="ECO:0007669"/>
    <property type="project" value="InterPro"/>
</dbReference>
<dbReference type="GO" id="GO:0020037">
    <property type="term" value="F:heme binding"/>
    <property type="evidence" value="ECO:0007669"/>
    <property type="project" value="InterPro"/>
</dbReference>
<keyword evidence="10" id="KW-0472">Membrane</keyword>
<keyword evidence="7 9" id="KW-0503">Monooxygenase</keyword>
<evidence type="ECO:0000256" key="10">
    <source>
        <dbReference type="SAM" id="Phobius"/>
    </source>
</evidence>
<dbReference type="PROSITE" id="PS00086">
    <property type="entry name" value="CYTOCHROME_P450"/>
    <property type="match status" value="1"/>
</dbReference>
<reference evidence="11" key="1">
    <citation type="submission" date="2020-03" db="EMBL/GenBank/DDBJ databases">
        <title>An insight into accumulation patterns and metabolic pathway genes of glucosinolates in Isatis indigotica.</title>
        <authorList>
            <person name="Zhang T."/>
            <person name="Hu X."/>
            <person name="Yang S."/>
        </authorList>
    </citation>
    <scope>NUCLEOTIDE SEQUENCE</scope>
</reference>
<evidence type="ECO:0000256" key="3">
    <source>
        <dbReference type="ARBA" id="ARBA00022617"/>
    </source>
</evidence>
<dbReference type="Gene3D" id="1.10.630.10">
    <property type="entry name" value="Cytochrome P450"/>
    <property type="match status" value="1"/>
</dbReference>
<dbReference type="InterPro" id="IPR001128">
    <property type="entry name" value="Cyt_P450"/>
</dbReference>
<keyword evidence="5 9" id="KW-0560">Oxidoreductase</keyword>
<keyword evidence="3 8" id="KW-0349">Heme</keyword>
<evidence type="ECO:0000256" key="7">
    <source>
        <dbReference type="ARBA" id="ARBA00023033"/>
    </source>
</evidence>
<dbReference type="SUPFAM" id="SSF48264">
    <property type="entry name" value="Cytochrome P450"/>
    <property type="match status" value="1"/>
</dbReference>
<keyword evidence="4 8" id="KW-0479">Metal-binding</keyword>
<evidence type="ECO:0000256" key="4">
    <source>
        <dbReference type="ARBA" id="ARBA00022723"/>
    </source>
</evidence>